<dbReference type="GO" id="GO:0032259">
    <property type="term" value="P:methylation"/>
    <property type="evidence" value="ECO:0007669"/>
    <property type="project" value="UniProtKB-KW"/>
</dbReference>
<reference evidence="5 6" key="1">
    <citation type="submission" date="2020-08" db="EMBL/GenBank/DDBJ databases">
        <authorList>
            <person name="Newling K."/>
            <person name="Davey J."/>
            <person name="Forrester S."/>
        </authorList>
    </citation>
    <scope>NUCLEOTIDE SEQUENCE [LARGE SCALE GENOMIC DNA]</scope>
    <source>
        <strain evidence="6">Crithidia deanei Carvalho (ATCC PRA-265)</strain>
    </source>
</reference>
<dbReference type="SUPFAM" id="SSF53335">
    <property type="entry name" value="S-adenosyl-L-methionine-dependent methyltransferases"/>
    <property type="match status" value="1"/>
</dbReference>
<dbReference type="InterPro" id="IPR029063">
    <property type="entry name" value="SAM-dependent_MTases_sf"/>
</dbReference>
<dbReference type="Pfam" id="PF22528">
    <property type="entry name" value="PRMT_C"/>
    <property type="match status" value="1"/>
</dbReference>
<keyword evidence="6" id="KW-1185">Reference proteome</keyword>
<evidence type="ECO:0000313" key="5">
    <source>
        <dbReference type="EMBL" id="CAD2222662.1"/>
    </source>
</evidence>
<keyword evidence="2" id="KW-0808">Transferase</keyword>
<dbReference type="GO" id="GO:0042054">
    <property type="term" value="F:histone methyltransferase activity"/>
    <property type="evidence" value="ECO:0007669"/>
    <property type="project" value="TreeGrafter"/>
</dbReference>
<gene>
    <name evidence="5" type="ORF">ADEAN_001020900</name>
</gene>
<evidence type="ECO:0000256" key="1">
    <source>
        <dbReference type="ARBA" id="ARBA00022603"/>
    </source>
</evidence>
<dbReference type="Proteomes" id="UP000515908">
    <property type="component" value="Chromosome 27"/>
</dbReference>
<dbReference type="OrthoDB" id="7848332at2759"/>
<keyword evidence="1" id="KW-0489">Methyltransferase</keyword>
<sequence>MGLYSLLAARAGAKHVVAVDTSCILDATREVARENKIQNITFLRGHIREVLEELPFKKFDIILCEWMGAFLVNEPVLSDVLFARDELLAEGGVLCPNKTSIHVVGVSDYYFRLDTEDYWSNVYGFQMSAMKELVRREVETCAIPSCNIVTNTCLAHTIQLEELEKITAEEHKAYEAAAATSLAQREKQNPIELSNIPCGAAQKGVEAPFAIVATRDATVNYLTFYVDAIFTSPADVGANFMISVRPGGRNAWTEVSVGLQTPLPVKAGESIVGTFSAHTPNEGNGKKTIVRVNCKTEGKVTAVETSGEYIYQNY</sequence>
<dbReference type="InterPro" id="IPR055135">
    <property type="entry name" value="PRMT_dom"/>
</dbReference>
<dbReference type="Gene3D" id="2.70.160.11">
    <property type="entry name" value="Hnrnp arginine n-methyltransferase1"/>
    <property type="match status" value="1"/>
</dbReference>
<dbReference type="VEuPathDB" id="TriTrypDB:ADEAN_001020900"/>
<dbReference type="AlphaFoldDB" id="A0A7G2CWM8"/>
<evidence type="ECO:0000256" key="2">
    <source>
        <dbReference type="ARBA" id="ARBA00022679"/>
    </source>
</evidence>
<dbReference type="EMBL" id="LR877171">
    <property type="protein sequence ID" value="CAD2222662.1"/>
    <property type="molecule type" value="Genomic_DNA"/>
</dbReference>
<accession>A0A7G2CWM8</accession>
<dbReference type="GO" id="GO:0016274">
    <property type="term" value="F:protein-arginine N-methyltransferase activity"/>
    <property type="evidence" value="ECO:0007669"/>
    <property type="project" value="InterPro"/>
</dbReference>
<dbReference type="PANTHER" id="PTHR11006:SF118">
    <property type="entry name" value="N-METHYLTRANSFERASE, PUTATIVE-RELATED"/>
    <property type="match status" value="1"/>
</dbReference>
<feature type="domain" description="Protein arginine N-methyltransferase" evidence="4">
    <location>
        <begin position="98"/>
        <end position="290"/>
    </location>
</feature>
<proteinExistence type="predicted"/>
<dbReference type="PANTHER" id="PTHR11006">
    <property type="entry name" value="PROTEIN ARGININE N-METHYLTRANSFERASE"/>
    <property type="match status" value="1"/>
</dbReference>
<organism evidence="5 6">
    <name type="scientific">Angomonas deanei</name>
    <dbReference type="NCBI Taxonomy" id="59799"/>
    <lineage>
        <taxon>Eukaryota</taxon>
        <taxon>Discoba</taxon>
        <taxon>Euglenozoa</taxon>
        <taxon>Kinetoplastea</taxon>
        <taxon>Metakinetoplastina</taxon>
        <taxon>Trypanosomatida</taxon>
        <taxon>Trypanosomatidae</taxon>
        <taxon>Strigomonadinae</taxon>
        <taxon>Angomonas</taxon>
    </lineage>
</organism>
<keyword evidence="3" id="KW-0949">S-adenosyl-L-methionine</keyword>
<evidence type="ECO:0000256" key="3">
    <source>
        <dbReference type="ARBA" id="ARBA00022691"/>
    </source>
</evidence>
<dbReference type="CDD" id="cd02440">
    <property type="entry name" value="AdoMet_MTases"/>
    <property type="match status" value="1"/>
</dbReference>
<dbReference type="GO" id="GO:0005634">
    <property type="term" value="C:nucleus"/>
    <property type="evidence" value="ECO:0007669"/>
    <property type="project" value="TreeGrafter"/>
</dbReference>
<dbReference type="InterPro" id="IPR025799">
    <property type="entry name" value="Arg_MeTrfase"/>
</dbReference>
<name>A0A7G2CWM8_9TRYP</name>
<dbReference type="Gene3D" id="3.40.50.150">
    <property type="entry name" value="Vaccinia Virus protein VP39"/>
    <property type="match status" value="1"/>
</dbReference>
<protein>
    <recommendedName>
        <fullName evidence="4">Protein arginine N-methyltransferase domain-containing protein</fullName>
    </recommendedName>
</protein>
<evidence type="ECO:0000259" key="4">
    <source>
        <dbReference type="Pfam" id="PF22528"/>
    </source>
</evidence>
<evidence type="ECO:0000313" key="6">
    <source>
        <dbReference type="Proteomes" id="UP000515908"/>
    </source>
</evidence>